<dbReference type="EMBL" id="HE964772">
    <property type="protein sequence ID" value="CCJ34937.1"/>
    <property type="molecule type" value="Genomic_DNA"/>
</dbReference>
<keyword evidence="2 3" id="KW-0249">Electron transport</keyword>
<feature type="active site" description="Nucleophile" evidence="4">
    <location>
        <position position="23"/>
    </location>
</feature>
<keyword evidence="3 5" id="KW-0676">Redox-active center</keyword>
<dbReference type="HOGENOM" id="CLU_090389_18_1_2"/>
<proteinExistence type="inferred from homology"/>
<dbReference type="STRING" id="1201294.BN140_0014"/>
<dbReference type="InterPro" id="IPR036249">
    <property type="entry name" value="Thioredoxin-like_sf"/>
</dbReference>
<sequence length="89" mass="9910">MSGRSKRSCMVLIEVFGTGCVKCRRMIKNVETAVKDLGIDAEVRKIESLDEIMDRGVMLTPTLYVDGEPKAVGHVPCVEDIRRILLGEM</sequence>
<evidence type="ECO:0000313" key="8">
    <source>
        <dbReference type="Proteomes" id="UP000009007"/>
    </source>
</evidence>
<comment type="function">
    <text evidence="3">Does not function as a glutathione-disulfide oxidoreductase in the presence of glutathione and glutathione reductase. Has low thioredoxin activity in vitro.</text>
</comment>
<evidence type="ECO:0000256" key="1">
    <source>
        <dbReference type="ARBA" id="ARBA00007787"/>
    </source>
</evidence>
<dbReference type="PATRIC" id="fig|1201294.9.peg.15"/>
<accession>I7LIF2</accession>
<dbReference type="InterPro" id="IPR012336">
    <property type="entry name" value="Thioredoxin-like_fold"/>
</dbReference>
<evidence type="ECO:0000313" key="7">
    <source>
        <dbReference type="EMBL" id="CCJ34937.1"/>
    </source>
</evidence>
<evidence type="ECO:0000256" key="3">
    <source>
        <dbReference type="PIRNR" id="PIRNR037031"/>
    </source>
</evidence>
<name>I7LIF2_METBM</name>
<keyword evidence="5" id="KW-1015">Disulfide bond</keyword>
<evidence type="ECO:0000259" key="6">
    <source>
        <dbReference type="Pfam" id="PF13192"/>
    </source>
</evidence>
<evidence type="ECO:0000256" key="4">
    <source>
        <dbReference type="PIRSR" id="PIRSR037031-50"/>
    </source>
</evidence>
<dbReference type="PANTHER" id="PTHR36450">
    <property type="entry name" value="THIOREDOXIN"/>
    <property type="match status" value="1"/>
</dbReference>
<evidence type="ECO:0000256" key="5">
    <source>
        <dbReference type="PIRSR" id="PIRSR037031-51"/>
    </source>
</evidence>
<dbReference type="KEGG" id="mbg:BN140_0014"/>
<dbReference type="Proteomes" id="UP000009007">
    <property type="component" value="Chromosome I"/>
</dbReference>
<comment type="similarity">
    <text evidence="1 3">Belongs to the glutaredoxin family.</text>
</comment>
<dbReference type="SUPFAM" id="SSF52833">
    <property type="entry name" value="Thioredoxin-like"/>
    <property type="match status" value="1"/>
</dbReference>
<keyword evidence="3" id="KW-0813">Transport</keyword>
<feature type="disulfide bond" description="Redox-active" evidence="5">
    <location>
        <begin position="20"/>
        <end position="23"/>
    </location>
</feature>
<feature type="active site" description="Nucleophile" evidence="4">
    <location>
        <position position="20"/>
    </location>
</feature>
<protein>
    <recommendedName>
        <fullName evidence="3">Thioredoxin</fullName>
    </recommendedName>
</protein>
<keyword evidence="8" id="KW-1185">Reference proteome</keyword>
<dbReference type="BioCyc" id="MBOU1201294:BN140_RS00065-MONOMER"/>
<reference evidence="8" key="1">
    <citation type="journal article" date="2012" name="J. Bacteriol.">
        <title>Complete genome sequence of the hydrogenotrophic, methanogenic archaeon Methanoculleus bourgensis strain MS2T, isolated from a sewage sludge digester.</title>
        <authorList>
            <person name="Maus I."/>
            <person name="Wibberg D."/>
            <person name="Stantscheff R."/>
            <person name="Eikmeyer F.G."/>
            <person name="Seffner A."/>
            <person name="Boelter J."/>
            <person name="Szczepanowski R."/>
            <person name="Blom J."/>
            <person name="Jaenicke S."/>
            <person name="Konig H."/>
            <person name="Puhler A."/>
            <person name="Schluter A."/>
        </authorList>
    </citation>
    <scope>NUCLEOTIDE SEQUENCE [LARGE SCALE GENOMIC DNA]</scope>
    <source>
        <strain evidence="8">ATCC 43281 / DSM 3045 / OCM 15 / MS2</strain>
    </source>
</reference>
<evidence type="ECO:0000256" key="2">
    <source>
        <dbReference type="ARBA" id="ARBA00022982"/>
    </source>
</evidence>
<dbReference type="InterPro" id="IPR005243">
    <property type="entry name" value="THIRX-like_proc"/>
</dbReference>
<organism evidence="7 8">
    <name type="scientific">Methanoculleus bourgensis (strain ATCC 43281 / DSM 3045 / OCM 15 / MS2)</name>
    <name type="common">Methanogenium bourgense</name>
    <dbReference type="NCBI Taxonomy" id="1201294"/>
    <lineage>
        <taxon>Archaea</taxon>
        <taxon>Methanobacteriati</taxon>
        <taxon>Methanobacteriota</taxon>
        <taxon>Stenosarchaea group</taxon>
        <taxon>Methanomicrobia</taxon>
        <taxon>Methanomicrobiales</taxon>
        <taxon>Methanomicrobiaceae</taxon>
        <taxon>Methanoculleus</taxon>
    </lineage>
</organism>
<dbReference type="Pfam" id="PF13192">
    <property type="entry name" value="Thioredoxin_3"/>
    <property type="match status" value="1"/>
</dbReference>
<dbReference type="PIRSF" id="PIRSF037031">
    <property type="entry name" value="Redox_disulphide_2"/>
    <property type="match status" value="1"/>
</dbReference>
<dbReference type="NCBIfam" id="TIGR00412">
    <property type="entry name" value="redox_disulf_2"/>
    <property type="match status" value="1"/>
</dbReference>
<dbReference type="Gene3D" id="3.40.30.10">
    <property type="entry name" value="Glutaredoxin"/>
    <property type="match status" value="1"/>
</dbReference>
<feature type="domain" description="Thioredoxin-like fold" evidence="6">
    <location>
        <begin position="13"/>
        <end position="85"/>
    </location>
</feature>
<gene>
    <name evidence="7" type="ordered locus">BN140_0014</name>
</gene>
<dbReference type="PANTHER" id="PTHR36450:SF1">
    <property type="entry name" value="THIOREDOXIN"/>
    <property type="match status" value="1"/>
</dbReference>
<dbReference type="AlphaFoldDB" id="I7LIF2"/>